<proteinExistence type="evidence at transcript level"/>
<dbReference type="PANTHER" id="PTHR48046">
    <property type="entry name" value="UDP-GLYCOSYLTRANSFERASE 72E1"/>
    <property type="match status" value="1"/>
</dbReference>
<keyword evidence="2 4" id="KW-0328">Glycosyltransferase</keyword>
<name>A0A0A1H7L4_FAGES</name>
<reference evidence="6" key="1">
    <citation type="journal article" date="2014" name="Plant J.">
        <title>Purification, molecular cloning and functional characterization of flavonoid C-glucosyltransferases from Fagopyrum esculentum M. (buckwheat) cotyledon.</title>
        <authorList>
            <person name="Nagatomo Y."/>
            <person name="Usui S."/>
            <person name="Ito T."/>
            <person name="Kato A."/>
            <person name="Shimosaka M."/>
            <person name="Taguchi G."/>
        </authorList>
    </citation>
    <scope>NUCLEOTIDE SEQUENCE</scope>
</reference>
<accession>A0A0A1H7L4</accession>
<dbReference type="EC" id="2.4.1.-" evidence="5"/>
<evidence type="ECO:0000256" key="5">
    <source>
        <dbReference type="RuleBase" id="RU362057"/>
    </source>
</evidence>
<dbReference type="FunFam" id="3.40.50.2000:FF:000056">
    <property type="entry name" value="Glycosyltransferase"/>
    <property type="match status" value="1"/>
</dbReference>
<dbReference type="InterPro" id="IPR002213">
    <property type="entry name" value="UDP_glucos_trans"/>
</dbReference>
<dbReference type="PANTHER" id="PTHR48046:SF6">
    <property type="entry name" value="GLYCOSYLTRANSFERASE"/>
    <property type="match status" value="1"/>
</dbReference>
<evidence type="ECO:0000256" key="2">
    <source>
        <dbReference type="ARBA" id="ARBA00022676"/>
    </source>
</evidence>
<dbReference type="InterPro" id="IPR035595">
    <property type="entry name" value="UDP_glycos_trans_CS"/>
</dbReference>
<comment type="similarity">
    <text evidence="1 4">Belongs to the UDP-glycosyltransferase family.</text>
</comment>
<evidence type="ECO:0000256" key="4">
    <source>
        <dbReference type="RuleBase" id="RU003718"/>
    </source>
</evidence>
<keyword evidence="3 4" id="KW-0808">Transferase</keyword>
<evidence type="ECO:0000256" key="3">
    <source>
        <dbReference type="ARBA" id="ARBA00022679"/>
    </source>
</evidence>
<organism evidence="6">
    <name type="scientific">Fagopyrum esculentum</name>
    <name type="common">Common buckwheat</name>
    <name type="synonym">Polygonum fagopyrum</name>
    <dbReference type="NCBI Taxonomy" id="3617"/>
    <lineage>
        <taxon>Eukaryota</taxon>
        <taxon>Viridiplantae</taxon>
        <taxon>Streptophyta</taxon>
        <taxon>Embryophyta</taxon>
        <taxon>Tracheophyta</taxon>
        <taxon>Spermatophyta</taxon>
        <taxon>Magnoliopsida</taxon>
        <taxon>eudicotyledons</taxon>
        <taxon>Gunneridae</taxon>
        <taxon>Pentapetalae</taxon>
        <taxon>Caryophyllales</taxon>
        <taxon>Polygonaceae</taxon>
        <taxon>Polygonoideae</taxon>
        <taxon>Fagopyreae</taxon>
        <taxon>Fagopyrum</taxon>
    </lineage>
</organism>
<dbReference type="SUPFAM" id="SSF53756">
    <property type="entry name" value="UDP-Glycosyltransferase/glycogen phosphorylase"/>
    <property type="match status" value="1"/>
</dbReference>
<evidence type="ECO:0000313" key="6">
    <source>
        <dbReference type="EMBL" id="BAP90368.1"/>
    </source>
</evidence>
<dbReference type="Pfam" id="PF00201">
    <property type="entry name" value="UDPGT"/>
    <property type="match status" value="1"/>
</dbReference>
<dbReference type="FunFam" id="3.40.50.2000:FF:000054">
    <property type="entry name" value="Glycosyltransferase"/>
    <property type="match status" value="1"/>
</dbReference>
<dbReference type="EMBL" id="AB909383">
    <property type="protein sequence ID" value="BAP90368.1"/>
    <property type="molecule type" value="mRNA"/>
</dbReference>
<gene>
    <name evidence="6" type="primary">FeGT7</name>
</gene>
<protein>
    <recommendedName>
        <fullName evidence="5">Glycosyltransferase</fullName>
        <ecNumber evidence="5">2.4.1.-</ecNumber>
    </recommendedName>
</protein>
<dbReference type="Gene3D" id="3.40.50.2000">
    <property type="entry name" value="Glycogen Phosphorylase B"/>
    <property type="match status" value="2"/>
</dbReference>
<evidence type="ECO:0000256" key="1">
    <source>
        <dbReference type="ARBA" id="ARBA00009995"/>
    </source>
</evidence>
<dbReference type="AlphaFoldDB" id="A0A0A1H7L4"/>
<dbReference type="CDD" id="cd03784">
    <property type="entry name" value="GT1_Gtf-like"/>
    <property type="match status" value="1"/>
</dbReference>
<dbReference type="GO" id="GO:0008194">
    <property type="term" value="F:UDP-glycosyltransferase activity"/>
    <property type="evidence" value="ECO:0007669"/>
    <property type="project" value="InterPro"/>
</dbReference>
<sequence length="472" mass="52478">MERPHIFMLPSPGMGHFIPLIELAKILASHHRVSATILVPTTGSGHLTPAQKPFLDSLPNGINYLLLPPVELDDVVDDARFEVRVLLLMSRSIPFVRDAMAGCRISAFVADPFGIDAFEIAKEFGIPSYLYFPASATSLVFFLHLPDLDGSVFGEFGDLPSPVLLPGCAPLHGKDLLDSVQDRKNEAYQWILHLSKKARVLPDGIMLNSFAMLEPGPIRALLQEKLPGPTAIYPIGPVIQSGSVKEVDRVEREECLTWLDDQPDGSVLFISFGSGGTLSYDQHTELALGLEKCDYIRFIWVIRIPNCKSSNRPLLSPKCDHNPLEFLPRGFVERTKARGMVMNWWAPQIDILSHRSTGGFLTHCGWNSTLEAIVHGVPLIGWPLYAEQKMNAMMLHETLEIALMPQADPVSGLTDNEEIARVVKDLMEGEDGKRVRHRIKDLSEATKKFNSEDGDSTKLLAQVILKWGDYNN</sequence>
<dbReference type="PROSITE" id="PS00375">
    <property type="entry name" value="UDPGT"/>
    <property type="match status" value="1"/>
</dbReference>